<dbReference type="InterPro" id="IPR005299">
    <property type="entry name" value="MeTrfase_7"/>
</dbReference>
<comment type="similarity">
    <text evidence="1">Belongs to the methyltransferase superfamily. Type-7 methyltransferase family. SABATH subfamily.</text>
</comment>
<protein>
    <submittedName>
        <fullName evidence="4">Uncharacterized protein</fullName>
    </submittedName>
</protein>
<dbReference type="Gene3D" id="3.40.50.150">
    <property type="entry name" value="Vaccinia Virus protein VP39"/>
    <property type="match status" value="1"/>
</dbReference>
<keyword evidence="2" id="KW-0479">Metal-binding</keyword>
<sequence>MAPLLETMPMVSGDGDTGYARNSTLQGGEQGNVKPMIEEAVASLLDGASQFPGGMVIADLGCSSGPNTLVLVSSAVDAVRCRCLQLQQLPPELCVLLNDLPGNDFNSVIKSLATYREAQEEISPLITSVVPGSFHGRLFSKCNLHLICSTASLHWLSKVPEELVRNGIPLYHSDEAVRRSRRPIIVKAYARQFEKDFTRILRLRAQEMVPGGRLVLSMIGQRADEEAKNSLRQLEFMTAVLHEMASVGLIDKEKLDSFYIPCYGPSEKELREIIEAEASFSVIKMAVHEPTICVGRGSTTPNTRARSIRAVIEPLVVQHFQSSAKVMDEFVRIAEGLMKMLPLDEYPNKPGAFVAASIVRRT</sequence>
<reference evidence="5" key="1">
    <citation type="submission" date="2024-06" db="EMBL/GenBank/DDBJ databases">
        <authorList>
            <person name="Ryan C."/>
        </authorList>
    </citation>
    <scope>NUCLEOTIDE SEQUENCE [LARGE SCALE GENOMIC DNA]</scope>
</reference>
<organism evidence="4 5">
    <name type="scientific">Urochloa decumbens</name>
    <dbReference type="NCBI Taxonomy" id="240449"/>
    <lineage>
        <taxon>Eukaryota</taxon>
        <taxon>Viridiplantae</taxon>
        <taxon>Streptophyta</taxon>
        <taxon>Embryophyta</taxon>
        <taxon>Tracheophyta</taxon>
        <taxon>Spermatophyta</taxon>
        <taxon>Magnoliopsida</taxon>
        <taxon>Liliopsida</taxon>
        <taxon>Poales</taxon>
        <taxon>Poaceae</taxon>
        <taxon>PACMAD clade</taxon>
        <taxon>Panicoideae</taxon>
        <taxon>Panicodae</taxon>
        <taxon>Paniceae</taxon>
        <taxon>Melinidinae</taxon>
        <taxon>Urochloa</taxon>
    </lineage>
</organism>
<dbReference type="Gene3D" id="1.10.1200.270">
    <property type="entry name" value="Methyltransferase, alpha-helical capping domain"/>
    <property type="match status" value="1"/>
</dbReference>
<keyword evidence="5" id="KW-1185">Reference proteome</keyword>
<proteinExistence type="inferred from homology"/>
<dbReference type="AlphaFoldDB" id="A0ABC9DGU1"/>
<dbReference type="EMBL" id="OZ075143">
    <property type="protein sequence ID" value="CAL5038688.1"/>
    <property type="molecule type" value="Genomic_DNA"/>
</dbReference>
<dbReference type="PANTHER" id="PTHR31009">
    <property type="entry name" value="S-ADENOSYL-L-METHIONINE:CARBOXYL METHYLTRANSFERASE FAMILY PROTEIN"/>
    <property type="match status" value="1"/>
</dbReference>
<evidence type="ECO:0000256" key="1">
    <source>
        <dbReference type="ARBA" id="ARBA00008908"/>
    </source>
</evidence>
<accession>A0ABC9DGU1</accession>
<gene>
    <name evidence="4" type="ORF">URODEC1_LOCUS85114</name>
</gene>
<dbReference type="SUPFAM" id="SSF53335">
    <property type="entry name" value="S-adenosyl-L-methionine-dependent methyltransferases"/>
    <property type="match status" value="1"/>
</dbReference>
<evidence type="ECO:0000256" key="2">
    <source>
        <dbReference type="ARBA" id="ARBA00022723"/>
    </source>
</evidence>
<dbReference type="GO" id="GO:0046872">
    <property type="term" value="F:metal ion binding"/>
    <property type="evidence" value="ECO:0007669"/>
    <property type="project" value="UniProtKB-KW"/>
</dbReference>
<evidence type="ECO:0000313" key="5">
    <source>
        <dbReference type="Proteomes" id="UP001497457"/>
    </source>
</evidence>
<keyword evidence="3" id="KW-0460">Magnesium</keyword>
<evidence type="ECO:0000256" key="3">
    <source>
        <dbReference type="ARBA" id="ARBA00022842"/>
    </source>
</evidence>
<dbReference type="Pfam" id="PF03492">
    <property type="entry name" value="Methyltransf_7"/>
    <property type="match status" value="1"/>
</dbReference>
<dbReference type="Proteomes" id="UP001497457">
    <property type="component" value="Chromosome 33rd"/>
</dbReference>
<dbReference type="InterPro" id="IPR042086">
    <property type="entry name" value="MeTrfase_capping"/>
</dbReference>
<name>A0ABC9DGU1_9POAL</name>
<reference evidence="4 5" key="2">
    <citation type="submission" date="2024-10" db="EMBL/GenBank/DDBJ databases">
        <authorList>
            <person name="Ryan C."/>
        </authorList>
    </citation>
    <scope>NUCLEOTIDE SEQUENCE [LARGE SCALE GENOMIC DNA]</scope>
</reference>
<evidence type="ECO:0000313" key="4">
    <source>
        <dbReference type="EMBL" id="CAL5038688.1"/>
    </source>
</evidence>
<dbReference type="InterPro" id="IPR029063">
    <property type="entry name" value="SAM-dependent_MTases_sf"/>
</dbReference>